<feature type="region of interest" description="Disordered" evidence="1">
    <location>
        <begin position="13"/>
        <end position="81"/>
    </location>
</feature>
<proteinExistence type="predicted"/>
<reference evidence="2" key="1">
    <citation type="submission" date="2023-11" db="EMBL/GenBank/DDBJ databases">
        <title>Genome assemblies of two species of porcelain crab, Petrolisthes cinctipes and Petrolisthes manimaculis (Anomura: Porcellanidae).</title>
        <authorList>
            <person name="Angst P."/>
        </authorList>
    </citation>
    <scope>NUCLEOTIDE SEQUENCE</scope>
    <source>
        <strain evidence="2">PB745_02</strain>
        <tissue evidence="2">Gill</tissue>
    </source>
</reference>
<dbReference type="Proteomes" id="UP001292094">
    <property type="component" value="Unassembled WGS sequence"/>
</dbReference>
<keyword evidence="3" id="KW-1185">Reference proteome</keyword>
<accession>A0AAE1U9E9</accession>
<name>A0AAE1U9E9_9EUCA</name>
<evidence type="ECO:0000256" key="1">
    <source>
        <dbReference type="SAM" id="MobiDB-lite"/>
    </source>
</evidence>
<dbReference type="EMBL" id="JAWZYT010001143">
    <property type="protein sequence ID" value="KAK4315107.1"/>
    <property type="molecule type" value="Genomic_DNA"/>
</dbReference>
<sequence>MKRDGVMMCCGIGSDGDDPYPSPPPHALHRVTQGFQRPLGRRKEAGGMRDVQGERGSERGREEEERKDGIMKKQETLPRPVPLGLLHRLTPSCQAPGVLYLPPPHLTRPSRPSLYWAATPPTHQPKQTL</sequence>
<gene>
    <name evidence="2" type="ORF">Pmani_013647</name>
</gene>
<evidence type="ECO:0000313" key="2">
    <source>
        <dbReference type="EMBL" id="KAK4315107.1"/>
    </source>
</evidence>
<evidence type="ECO:0000313" key="3">
    <source>
        <dbReference type="Proteomes" id="UP001292094"/>
    </source>
</evidence>
<organism evidence="2 3">
    <name type="scientific">Petrolisthes manimaculis</name>
    <dbReference type="NCBI Taxonomy" id="1843537"/>
    <lineage>
        <taxon>Eukaryota</taxon>
        <taxon>Metazoa</taxon>
        <taxon>Ecdysozoa</taxon>
        <taxon>Arthropoda</taxon>
        <taxon>Crustacea</taxon>
        <taxon>Multicrustacea</taxon>
        <taxon>Malacostraca</taxon>
        <taxon>Eumalacostraca</taxon>
        <taxon>Eucarida</taxon>
        <taxon>Decapoda</taxon>
        <taxon>Pleocyemata</taxon>
        <taxon>Anomura</taxon>
        <taxon>Galatheoidea</taxon>
        <taxon>Porcellanidae</taxon>
        <taxon>Petrolisthes</taxon>
    </lineage>
</organism>
<feature type="compositionally biased region" description="Basic and acidic residues" evidence="1">
    <location>
        <begin position="41"/>
        <end position="76"/>
    </location>
</feature>
<comment type="caution">
    <text evidence="2">The sequence shown here is derived from an EMBL/GenBank/DDBJ whole genome shotgun (WGS) entry which is preliminary data.</text>
</comment>
<dbReference type="AlphaFoldDB" id="A0AAE1U9E9"/>
<protein>
    <submittedName>
        <fullName evidence="2">Uncharacterized protein</fullName>
    </submittedName>
</protein>